<evidence type="ECO:0000256" key="3">
    <source>
        <dbReference type="ARBA" id="ARBA00005784"/>
    </source>
</evidence>
<evidence type="ECO:0000256" key="4">
    <source>
        <dbReference type="ARBA" id="ARBA00022512"/>
    </source>
</evidence>
<evidence type="ECO:0000313" key="8">
    <source>
        <dbReference type="Proteomes" id="UP001152484"/>
    </source>
</evidence>
<sequence>MNVSNCEHYNHDKGVGSDPRAMYFDYILSSNMEKNPDFFDWNKVYIRYCDASSFTGNSEIMTENGTKLFFRGRRIYKAVMKELLNKGMRNAKNALLAGSSAGGVATTIHCDRFRSLFPPTSRVKCLCDGGYFFLVKNHTRGNMFLSMFEGLIKLHKSKNALPKSCTTKLSAKLCFFPPNLQNDVKTPIFSLCQPLITSRQ</sequence>
<keyword evidence="6" id="KW-0964">Secreted</keyword>
<dbReference type="GO" id="GO:0009505">
    <property type="term" value="C:plant-type cell wall"/>
    <property type="evidence" value="ECO:0007669"/>
    <property type="project" value="TreeGrafter"/>
</dbReference>
<proteinExistence type="inferred from homology"/>
<dbReference type="OrthoDB" id="2015280at2759"/>
<comment type="function">
    <text evidence="1 6">Hydrolyzes acetyl esters in homogalacturonan regions of pectin. In type I primary cell wall, galacturonic acid residues of pectin can be acetylated at the O-2 and O-3 positions. Decreasing the degree of acetylation of pectin gels in vitro alters their physical properties.</text>
</comment>
<dbReference type="GO" id="GO:0071555">
    <property type="term" value="P:cell wall organization"/>
    <property type="evidence" value="ECO:0007669"/>
    <property type="project" value="UniProtKB-KW"/>
</dbReference>
<keyword evidence="6" id="KW-0378">Hydrolase</keyword>
<keyword evidence="8" id="KW-1185">Reference proteome</keyword>
<name>A0A9P1E3Y7_CUSEU</name>
<dbReference type="Proteomes" id="UP001152484">
    <property type="component" value="Unassembled WGS sequence"/>
</dbReference>
<reference evidence="7" key="1">
    <citation type="submission" date="2022-07" db="EMBL/GenBank/DDBJ databases">
        <authorList>
            <person name="Macas J."/>
            <person name="Novak P."/>
            <person name="Neumann P."/>
        </authorList>
    </citation>
    <scope>NUCLEOTIDE SEQUENCE</scope>
</reference>
<dbReference type="PANTHER" id="PTHR21562">
    <property type="entry name" value="NOTUM-RELATED"/>
    <property type="match status" value="1"/>
</dbReference>
<evidence type="ECO:0000256" key="2">
    <source>
        <dbReference type="ARBA" id="ARBA00004191"/>
    </source>
</evidence>
<accession>A0A9P1E3Y7</accession>
<protein>
    <recommendedName>
        <fullName evidence="6">Pectin acetylesterase</fullName>
        <ecNumber evidence="6">3.1.1.-</ecNumber>
    </recommendedName>
</protein>
<comment type="caution">
    <text evidence="7">The sequence shown here is derived from an EMBL/GenBank/DDBJ whole genome shotgun (WGS) entry which is preliminary data.</text>
</comment>
<keyword evidence="5 6" id="KW-0961">Cell wall biogenesis/degradation</keyword>
<keyword evidence="4 6" id="KW-0134">Cell wall</keyword>
<organism evidence="7 8">
    <name type="scientific">Cuscuta europaea</name>
    <name type="common">European dodder</name>
    <dbReference type="NCBI Taxonomy" id="41803"/>
    <lineage>
        <taxon>Eukaryota</taxon>
        <taxon>Viridiplantae</taxon>
        <taxon>Streptophyta</taxon>
        <taxon>Embryophyta</taxon>
        <taxon>Tracheophyta</taxon>
        <taxon>Spermatophyta</taxon>
        <taxon>Magnoliopsida</taxon>
        <taxon>eudicotyledons</taxon>
        <taxon>Gunneridae</taxon>
        <taxon>Pentapetalae</taxon>
        <taxon>asterids</taxon>
        <taxon>lamiids</taxon>
        <taxon>Solanales</taxon>
        <taxon>Convolvulaceae</taxon>
        <taxon>Cuscuteae</taxon>
        <taxon>Cuscuta</taxon>
        <taxon>Cuscuta subgen. Cuscuta</taxon>
    </lineage>
</organism>
<dbReference type="GO" id="GO:0052793">
    <property type="term" value="F:pectin acetylesterase activity"/>
    <property type="evidence" value="ECO:0007669"/>
    <property type="project" value="TreeGrafter"/>
</dbReference>
<dbReference type="EC" id="3.1.1.-" evidence="6"/>
<gene>
    <name evidence="7" type="ORF">CEURO_LOCUS6155</name>
</gene>
<evidence type="ECO:0000256" key="1">
    <source>
        <dbReference type="ARBA" id="ARBA00003534"/>
    </source>
</evidence>
<dbReference type="PANTHER" id="PTHR21562:SF65">
    <property type="entry name" value="PECTIN ACETYLESTERASE"/>
    <property type="match status" value="1"/>
</dbReference>
<comment type="subcellular location">
    <subcellularLocation>
        <location evidence="2 6">Secreted</location>
        <location evidence="2 6">Cell wall</location>
    </subcellularLocation>
</comment>
<evidence type="ECO:0000313" key="7">
    <source>
        <dbReference type="EMBL" id="CAH9077033.1"/>
    </source>
</evidence>
<dbReference type="EMBL" id="CAMAPE010000010">
    <property type="protein sequence ID" value="CAH9077033.1"/>
    <property type="molecule type" value="Genomic_DNA"/>
</dbReference>
<dbReference type="InterPro" id="IPR004963">
    <property type="entry name" value="PAE/NOTUM"/>
</dbReference>
<dbReference type="AlphaFoldDB" id="A0A9P1E3Y7"/>
<evidence type="ECO:0000256" key="5">
    <source>
        <dbReference type="ARBA" id="ARBA00023316"/>
    </source>
</evidence>
<evidence type="ECO:0000256" key="6">
    <source>
        <dbReference type="RuleBase" id="RU363114"/>
    </source>
</evidence>
<comment type="similarity">
    <text evidence="3 6">Belongs to the pectinacetylesterase family.</text>
</comment>
<dbReference type="Pfam" id="PF03283">
    <property type="entry name" value="PAE"/>
    <property type="match status" value="1"/>
</dbReference>